<dbReference type="Proteomes" id="UP000676336">
    <property type="component" value="Unassembled WGS sequence"/>
</dbReference>
<accession>A0A816KAS8</accession>
<evidence type="ECO:0000313" key="5">
    <source>
        <dbReference type="EMBL" id="CAF2160870.1"/>
    </source>
</evidence>
<dbReference type="Proteomes" id="UP000681967">
    <property type="component" value="Unassembled WGS sequence"/>
</dbReference>
<dbReference type="EMBL" id="CAJOBI010008123">
    <property type="protein sequence ID" value="CAF4104382.1"/>
    <property type="molecule type" value="Genomic_DNA"/>
</dbReference>
<dbReference type="EMBL" id="CAJNRE010000108">
    <property type="protein sequence ID" value="CAF1919207.1"/>
    <property type="molecule type" value="Genomic_DNA"/>
</dbReference>
<dbReference type="Proteomes" id="UP000681720">
    <property type="component" value="Unassembled WGS sequence"/>
</dbReference>
<evidence type="ECO:0000313" key="8">
    <source>
        <dbReference type="EMBL" id="CAF4321222.1"/>
    </source>
</evidence>
<evidence type="ECO:0000313" key="3">
    <source>
        <dbReference type="EMBL" id="CAF1651221.1"/>
    </source>
</evidence>
<dbReference type="EMBL" id="CAJOBJ010039975">
    <property type="protein sequence ID" value="CAF4321222.1"/>
    <property type="molecule type" value="Genomic_DNA"/>
</dbReference>
<dbReference type="Gene3D" id="3.80.10.10">
    <property type="entry name" value="Ribonuclease Inhibitor"/>
    <property type="match status" value="1"/>
</dbReference>
<protein>
    <recommendedName>
        <fullName evidence="1">F-box domain-containing protein</fullName>
    </recommendedName>
</protein>
<dbReference type="InterPro" id="IPR032675">
    <property type="entry name" value="LRR_dom_sf"/>
</dbReference>
<dbReference type="Proteomes" id="UP000663866">
    <property type="component" value="Unassembled WGS sequence"/>
</dbReference>
<organism evidence="4 10">
    <name type="scientific">Rotaria magnacalcarata</name>
    <dbReference type="NCBI Taxonomy" id="392030"/>
    <lineage>
        <taxon>Eukaryota</taxon>
        <taxon>Metazoa</taxon>
        <taxon>Spiralia</taxon>
        <taxon>Gnathifera</taxon>
        <taxon>Rotifera</taxon>
        <taxon>Eurotatoria</taxon>
        <taxon>Bdelloidea</taxon>
        <taxon>Philodinida</taxon>
        <taxon>Philodinidae</taxon>
        <taxon>Rotaria</taxon>
    </lineage>
</organism>
<dbReference type="EMBL" id="CAJNOW010016613">
    <property type="protein sequence ID" value="CAF1651221.1"/>
    <property type="molecule type" value="Genomic_DNA"/>
</dbReference>
<name>A0A816KAS8_9BILA</name>
<evidence type="ECO:0000313" key="7">
    <source>
        <dbReference type="EMBL" id="CAF4245918.1"/>
    </source>
</evidence>
<evidence type="ECO:0000313" key="6">
    <source>
        <dbReference type="EMBL" id="CAF4104382.1"/>
    </source>
</evidence>
<dbReference type="Proteomes" id="UP000663834">
    <property type="component" value="Unassembled WGS sequence"/>
</dbReference>
<dbReference type="Proteomes" id="UP000663824">
    <property type="component" value="Unassembled WGS sequence"/>
</dbReference>
<evidence type="ECO:0000313" key="2">
    <source>
        <dbReference type="EMBL" id="CAF1503691.1"/>
    </source>
</evidence>
<sequence length="271" mass="32388">MHQSNVNLLDLPNEILLKIFKILNNIDILYSLFDIDNQRLDMILQEKTFTTSLNFVLPTLYDSFFSSIAHSIIDRFCINILPKINNDIKSLTLESKSMERILRVADYPNLTELKLYHVNNHIISQYFTNFSHVTDLMVHDIRPFEHEFFLRIARFFPFLKILSVSNVESQFMMNSYWNIDNNPLYSIVEYPNLISLDLRSSYIDYIDQFLNQKKTHLPRLTKLAVNYDELIMITYNFTRKSLLRNCAQVKELLFERAFTHKKHFYNYFPLL</sequence>
<feature type="domain" description="F-box" evidence="1">
    <location>
        <begin position="5"/>
        <end position="52"/>
    </location>
</feature>
<reference evidence="4" key="1">
    <citation type="submission" date="2021-02" db="EMBL/GenBank/DDBJ databases">
        <authorList>
            <person name="Nowell W R."/>
        </authorList>
    </citation>
    <scope>NUCLEOTIDE SEQUENCE</scope>
</reference>
<evidence type="ECO:0000313" key="9">
    <source>
        <dbReference type="EMBL" id="CAF4381151.1"/>
    </source>
</evidence>
<dbReference type="EMBL" id="CAJNRF010014750">
    <property type="protein sequence ID" value="CAF2160870.1"/>
    <property type="molecule type" value="Genomic_DNA"/>
</dbReference>
<dbReference type="EMBL" id="CAJNOV010012965">
    <property type="protein sequence ID" value="CAF1503691.1"/>
    <property type="molecule type" value="Genomic_DNA"/>
</dbReference>
<dbReference type="AlphaFoldDB" id="A0A816KAS8"/>
<dbReference type="EMBL" id="CAJOBH010051470">
    <property type="protein sequence ID" value="CAF4381151.1"/>
    <property type="molecule type" value="Genomic_DNA"/>
</dbReference>
<evidence type="ECO:0000259" key="1">
    <source>
        <dbReference type="PROSITE" id="PS50181"/>
    </source>
</evidence>
<dbReference type="OrthoDB" id="10007360at2759"/>
<comment type="caution">
    <text evidence="4">The sequence shown here is derived from an EMBL/GenBank/DDBJ whole genome shotgun (WGS) entry which is preliminary data.</text>
</comment>
<dbReference type="InterPro" id="IPR001810">
    <property type="entry name" value="F-box_dom"/>
</dbReference>
<evidence type="ECO:0000313" key="11">
    <source>
        <dbReference type="Proteomes" id="UP000663866"/>
    </source>
</evidence>
<dbReference type="SUPFAM" id="SSF52047">
    <property type="entry name" value="RNI-like"/>
    <property type="match status" value="1"/>
</dbReference>
<dbReference type="PROSITE" id="PS50181">
    <property type="entry name" value="FBOX"/>
    <property type="match status" value="1"/>
</dbReference>
<keyword evidence="11" id="KW-1185">Reference proteome</keyword>
<evidence type="ECO:0000313" key="4">
    <source>
        <dbReference type="EMBL" id="CAF1919207.1"/>
    </source>
</evidence>
<gene>
    <name evidence="9" type="ORF">BYL167_LOCUS30742</name>
    <name evidence="2" type="ORF">CJN711_LOCUS27397</name>
    <name evidence="8" type="ORF">GIL414_LOCUS26699</name>
    <name evidence="3" type="ORF">KQP761_LOCUS30012</name>
    <name evidence="4" type="ORF">MBJ925_LOCUS1656</name>
    <name evidence="7" type="ORF">OVN521_LOCUS28758</name>
    <name evidence="6" type="ORF">SMN809_LOCUS17499</name>
    <name evidence="5" type="ORF">WKI299_LOCUS32152</name>
</gene>
<dbReference type="Proteomes" id="UP000663856">
    <property type="component" value="Unassembled WGS sequence"/>
</dbReference>
<evidence type="ECO:0000313" key="10">
    <source>
        <dbReference type="Proteomes" id="UP000663824"/>
    </source>
</evidence>
<proteinExistence type="predicted"/>
<dbReference type="Proteomes" id="UP000663855">
    <property type="component" value="Unassembled WGS sequence"/>
</dbReference>
<dbReference type="EMBL" id="CAJOBG010008542">
    <property type="protein sequence ID" value="CAF4245918.1"/>
    <property type="molecule type" value="Genomic_DNA"/>
</dbReference>